<reference evidence="8 9" key="1">
    <citation type="journal article" date="2019" name="Int. J. Syst. Evol. Microbiol.">
        <title>The Global Catalogue of Microorganisms (GCM) 10K type strain sequencing project: providing services to taxonomists for standard genome sequencing and annotation.</title>
        <authorList>
            <consortium name="The Broad Institute Genomics Platform"/>
            <consortium name="The Broad Institute Genome Sequencing Center for Infectious Disease"/>
            <person name="Wu L."/>
            <person name="Ma J."/>
        </authorList>
    </citation>
    <scope>NUCLEOTIDE SEQUENCE [LARGE SCALE GENOMIC DNA]</scope>
    <source>
        <strain evidence="8 9">JCM 6305</strain>
    </source>
</reference>
<keyword evidence="9" id="KW-1185">Reference proteome</keyword>
<evidence type="ECO:0000259" key="7">
    <source>
        <dbReference type="Pfam" id="PF04138"/>
    </source>
</evidence>
<keyword evidence="3 6" id="KW-1133">Transmembrane helix</keyword>
<organism evidence="8 9">
    <name type="scientific">Streptomyces macrosporus</name>
    <dbReference type="NCBI Taxonomy" id="44032"/>
    <lineage>
        <taxon>Bacteria</taxon>
        <taxon>Bacillati</taxon>
        <taxon>Actinomycetota</taxon>
        <taxon>Actinomycetes</taxon>
        <taxon>Kitasatosporales</taxon>
        <taxon>Streptomycetaceae</taxon>
        <taxon>Streptomyces</taxon>
    </lineage>
</organism>
<protein>
    <recommendedName>
        <fullName evidence="7">GtrA/DPMS transmembrane domain-containing protein</fullName>
    </recommendedName>
</protein>
<accession>A0ABN3JK28</accession>
<dbReference type="Pfam" id="PF04138">
    <property type="entry name" value="GtrA_DPMS_TM"/>
    <property type="match status" value="1"/>
</dbReference>
<evidence type="ECO:0000256" key="3">
    <source>
        <dbReference type="ARBA" id="ARBA00022989"/>
    </source>
</evidence>
<evidence type="ECO:0000256" key="5">
    <source>
        <dbReference type="SAM" id="MobiDB-lite"/>
    </source>
</evidence>
<evidence type="ECO:0000256" key="4">
    <source>
        <dbReference type="ARBA" id="ARBA00023136"/>
    </source>
</evidence>
<comment type="subcellular location">
    <subcellularLocation>
        <location evidence="1">Membrane</location>
        <topology evidence="1">Multi-pass membrane protein</topology>
    </subcellularLocation>
</comment>
<feature type="region of interest" description="Disordered" evidence="5">
    <location>
        <begin position="181"/>
        <end position="201"/>
    </location>
</feature>
<dbReference type="EMBL" id="BAAASZ010000012">
    <property type="protein sequence ID" value="GAA2432764.1"/>
    <property type="molecule type" value="Genomic_DNA"/>
</dbReference>
<name>A0ABN3JK28_9ACTN</name>
<feature type="compositionally biased region" description="Basic residues" evidence="5">
    <location>
        <begin position="41"/>
        <end position="50"/>
    </location>
</feature>
<feature type="domain" description="GtrA/DPMS transmembrane" evidence="7">
    <location>
        <begin position="57"/>
        <end position="170"/>
    </location>
</feature>
<dbReference type="RefSeq" id="WP_344321284.1">
    <property type="nucleotide sequence ID" value="NZ_BAAASZ010000012.1"/>
</dbReference>
<feature type="compositionally biased region" description="Pro residues" evidence="5">
    <location>
        <begin position="16"/>
        <end position="30"/>
    </location>
</feature>
<keyword evidence="4 6" id="KW-0472">Membrane</keyword>
<evidence type="ECO:0000256" key="6">
    <source>
        <dbReference type="SAM" id="Phobius"/>
    </source>
</evidence>
<feature type="transmembrane region" description="Helical" evidence="6">
    <location>
        <begin position="54"/>
        <end position="75"/>
    </location>
</feature>
<proteinExistence type="predicted"/>
<dbReference type="InterPro" id="IPR007267">
    <property type="entry name" value="GtrA_DPMS_TM"/>
</dbReference>
<sequence length="201" mass="21479">MNPAPSPPEVDGEPAPARPPLPIPPPPPVSAPRRPEPAARTRPRARPRSARGRAVGFGLIGLSGFLPNLGVLWLLTSPAGMHEAPAVVLANQAGILWNFLLTDRLLYGGTPAAPPRPAGLRLLSYTAVNNADLLVRVPLTTWLVSGLDWPPVPVSGALLLAFAAARFLLVDRLLYRAHRPDPLEPPSTDQIPEPTTHHTRS</sequence>
<evidence type="ECO:0000256" key="2">
    <source>
        <dbReference type="ARBA" id="ARBA00022692"/>
    </source>
</evidence>
<evidence type="ECO:0000256" key="1">
    <source>
        <dbReference type="ARBA" id="ARBA00004141"/>
    </source>
</evidence>
<keyword evidence="2 6" id="KW-0812">Transmembrane</keyword>
<comment type="caution">
    <text evidence="8">The sequence shown here is derived from an EMBL/GenBank/DDBJ whole genome shotgun (WGS) entry which is preliminary data.</text>
</comment>
<feature type="transmembrane region" description="Helical" evidence="6">
    <location>
        <begin position="152"/>
        <end position="169"/>
    </location>
</feature>
<evidence type="ECO:0000313" key="8">
    <source>
        <dbReference type="EMBL" id="GAA2432764.1"/>
    </source>
</evidence>
<evidence type="ECO:0000313" key="9">
    <source>
        <dbReference type="Proteomes" id="UP001501638"/>
    </source>
</evidence>
<feature type="region of interest" description="Disordered" evidence="5">
    <location>
        <begin position="1"/>
        <end position="50"/>
    </location>
</feature>
<dbReference type="Proteomes" id="UP001501638">
    <property type="component" value="Unassembled WGS sequence"/>
</dbReference>
<gene>
    <name evidence="8" type="ORF">GCM10010405_14710</name>
</gene>